<dbReference type="OrthoDB" id="6199301at2"/>
<sequence length="352" mass="39775">MQAYPRRARLVAGALMLGLLTGCGLIQDRSDEYRNAPAGDTVKVPDWQSKARIQPAYPVREARAGDAVAQGEFSVPRPPDMTSEILDENYVVEELNGQVWLLVNEVPGRVWPMVSSYLTERGLGVAQENPQIGLLQTDIANYSQRARALLGINGESANDELTLVQARVSPGVRRKTTEIQFRVRDLANRPESMLQWPSETSVMAQERDLLADLGDYLRQREDTKSYSRAALNIPSAPKVKLVSGQSDDPRIEMELSFDRAWSEVNRALSEADIPLVDIDRSAGQFYVDYRSEEELESGWFDWFADEPEPEYTYLVTIRQEDGVVNLRTQMAPDHDGENRSARLLSELFEYLY</sequence>
<dbReference type="PROSITE" id="PS51257">
    <property type="entry name" value="PROKAR_LIPOPROTEIN"/>
    <property type="match status" value="1"/>
</dbReference>
<dbReference type="eggNOG" id="COG3317">
    <property type="taxonomic scope" value="Bacteria"/>
</dbReference>
<name>N6WS24_9GAMM</name>
<dbReference type="Proteomes" id="UP000013165">
    <property type="component" value="Unassembled WGS sequence"/>
</dbReference>
<evidence type="ECO:0000313" key="2">
    <source>
        <dbReference type="Proteomes" id="UP000013165"/>
    </source>
</evidence>
<dbReference type="InterPro" id="IPR010653">
    <property type="entry name" value="NlpB/DapX"/>
</dbReference>
<dbReference type="STRING" id="626887.J057_23170"/>
<keyword evidence="2" id="KW-1185">Reference proteome</keyword>
<protein>
    <submittedName>
        <fullName evidence="1">Outer membrane protein assembly factor BamC</fullName>
    </submittedName>
</protein>
<proteinExistence type="predicted"/>
<evidence type="ECO:0000313" key="1">
    <source>
        <dbReference type="EMBL" id="ENO14346.1"/>
    </source>
</evidence>
<dbReference type="AlphaFoldDB" id="N6WS24"/>
<dbReference type="PATRIC" id="fig|626887.3.peg.4633"/>
<dbReference type="Pfam" id="PF06804">
    <property type="entry name" value="Lipoprotein_18"/>
    <property type="match status" value="1"/>
</dbReference>
<reference evidence="1 2" key="1">
    <citation type="journal article" date="2013" name="Genome Announc.">
        <title>Genome Sequence of the Polycyclic Aromatic Hydrocarbon-Degrading Bacterium Strain Marinobacter nanhaiticus D15-8WT.</title>
        <authorList>
            <person name="Cui Z."/>
            <person name="Gao W."/>
            <person name="Li Q."/>
            <person name="Xu G."/>
            <person name="Zheng L."/>
        </authorList>
    </citation>
    <scope>NUCLEOTIDE SEQUENCE [LARGE SCALE GENOMIC DNA]</scope>
    <source>
        <strain evidence="1 2">D15-8W</strain>
    </source>
</reference>
<dbReference type="InterPro" id="IPR042268">
    <property type="entry name" value="BamC_C"/>
</dbReference>
<dbReference type="RefSeq" id="WP_004582566.1">
    <property type="nucleotide sequence ID" value="NZ_AP028878.1"/>
</dbReference>
<dbReference type="Gene3D" id="3.30.310.170">
    <property type="entry name" value="Outer membrane protein assembly factor BamC"/>
    <property type="match status" value="1"/>
</dbReference>
<dbReference type="HOGENOM" id="CLU_060317_0_0_6"/>
<gene>
    <name evidence="1" type="ORF">J057_23170</name>
</gene>
<dbReference type="EMBL" id="APLQ01000014">
    <property type="protein sequence ID" value="ENO14346.1"/>
    <property type="molecule type" value="Genomic_DNA"/>
</dbReference>
<accession>N6WS24</accession>
<organism evidence="1 2">
    <name type="scientific">Marinobacter nanhaiticus D15-8W</name>
    <dbReference type="NCBI Taxonomy" id="626887"/>
    <lineage>
        <taxon>Bacteria</taxon>
        <taxon>Pseudomonadati</taxon>
        <taxon>Pseudomonadota</taxon>
        <taxon>Gammaproteobacteria</taxon>
        <taxon>Pseudomonadales</taxon>
        <taxon>Marinobacteraceae</taxon>
        <taxon>Marinobacter</taxon>
    </lineage>
</organism>
<comment type="caution">
    <text evidence="1">The sequence shown here is derived from an EMBL/GenBank/DDBJ whole genome shotgun (WGS) entry which is preliminary data.</text>
</comment>